<comment type="subcellular location">
    <subcellularLocation>
        <location evidence="1">Membrane</location>
        <topology evidence="1">Multi-pass membrane protein</topology>
    </subcellularLocation>
</comment>
<comment type="caution">
    <text evidence="7">The sequence shown here is derived from an EMBL/GenBank/DDBJ whole genome shotgun (WGS) entry which is preliminary data.</text>
</comment>
<dbReference type="PROSITE" id="PS00216">
    <property type="entry name" value="SUGAR_TRANSPORT_1"/>
    <property type="match status" value="1"/>
</dbReference>
<feature type="domain" description="Major facilitator superfamily (MFS) profile" evidence="6">
    <location>
        <begin position="26"/>
        <end position="452"/>
    </location>
</feature>
<keyword evidence="8" id="KW-1185">Reference proteome</keyword>
<feature type="transmembrane region" description="Helical" evidence="5">
    <location>
        <begin position="200"/>
        <end position="221"/>
    </location>
</feature>
<organism evidence="7 8">
    <name type="scientific">Novosphingobium mangrovi</name>
    <name type="common">ex Hu et al. 2023</name>
    <dbReference type="NCBI Taxonomy" id="2930094"/>
    <lineage>
        <taxon>Bacteria</taxon>
        <taxon>Pseudomonadati</taxon>
        <taxon>Pseudomonadota</taxon>
        <taxon>Alphaproteobacteria</taxon>
        <taxon>Sphingomonadales</taxon>
        <taxon>Sphingomonadaceae</taxon>
        <taxon>Novosphingobium</taxon>
    </lineage>
</organism>
<proteinExistence type="predicted"/>
<keyword evidence="4 5" id="KW-0472">Membrane</keyword>
<evidence type="ECO:0000259" key="6">
    <source>
        <dbReference type="PROSITE" id="PS50850"/>
    </source>
</evidence>
<dbReference type="InterPro" id="IPR020846">
    <property type="entry name" value="MFS_dom"/>
</dbReference>
<dbReference type="EMBL" id="JALHAT010000021">
    <property type="protein sequence ID" value="MCJ1961499.1"/>
    <property type="molecule type" value="Genomic_DNA"/>
</dbReference>
<name>A0ABT0AE90_9SPHN</name>
<evidence type="ECO:0000256" key="5">
    <source>
        <dbReference type="SAM" id="Phobius"/>
    </source>
</evidence>
<feature type="transmembrane region" description="Helical" evidence="5">
    <location>
        <begin position="427"/>
        <end position="448"/>
    </location>
</feature>
<gene>
    <name evidence="7" type="ORF">MTR65_12465</name>
</gene>
<evidence type="ECO:0000256" key="2">
    <source>
        <dbReference type="ARBA" id="ARBA00022692"/>
    </source>
</evidence>
<dbReference type="InterPro" id="IPR011701">
    <property type="entry name" value="MFS"/>
</dbReference>
<keyword evidence="2 5" id="KW-0812">Transmembrane</keyword>
<dbReference type="InterPro" id="IPR036259">
    <property type="entry name" value="MFS_trans_sf"/>
</dbReference>
<dbReference type="Gene3D" id="1.20.1250.20">
    <property type="entry name" value="MFS general substrate transporter like domains"/>
    <property type="match status" value="1"/>
</dbReference>
<evidence type="ECO:0000313" key="7">
    <source>
        <dbReference type="EMBL" id="MCJ1961499.1"/>
    </source>
</evidence>
<dbReference type="PANTHER" id="PTHR23524">
    <property type="entry name" value="TRANSPORTER, PUTATIVE (AFU_ORTHOLOGUE AFUA_8G04850)-RELATED"/>
    <property type="match status" value="1"/>
</dbReference>
<feature type="transmembrane region" description="Helical" evidence="5">
    <location>
        <begin position="71"/>
        <end position="94"/>
    </location>
</feature>
<protein>
    <submittedName>
        <fullName evidence="7">MFS transporter</fullName>
    </submittedName>
</protein>
<reference evidence="7" key="1">
    <citation type="submission" date="2022-03" db="EMBL/GenBank/DDBJ databases">
        <title>Identification of a novel bacterium isolated from mangrove sediments.</title>
        <authorList>
            <person name="Pan X."/>
        </authorList>
    </citation>
    <scope>NUCLEOTIDE SEQUENCE</scope>
    <source>
        <strain evidence="7">B2637</strain>
    </source>
</reference>
<dbReference type="InterPro" id="IPR005829">
    <property type="entry name" value="Sugar_transporter_CS"/>
</dbReference>
<dbReference type="Pfam" id="PF07690">
    <property type="entry name" value="MFS_1"/>
    <property type="match status" value="1"/>
</dbReference>
<feature type="transmembrane region" description="Helical" evidence="5">
    <location>
        <begin position="398"/>
        <end position="421"/>
    </location>
</feature>
<evidence type="ECO:0000313" key="8">
    <source>
        <dbReference type="Proteomes" id="UP001162802"/>
    </source>
</evidence>
<dbReference type="SUPFAM" id="SSF103473">
    <property type="entry name" value="MFS general substrate transporter"/>
    <property type="match status" value="1"/>
</dbReference>
<evidence type="ECO:0000256" key="1">
    <source>
        <dbReference type="ARBA" id="ARBA00004141"/>
    </source>
</evidence>
<sequence length="472" mass="49767">MNRRDSSISCEQAAPARIGPIVLAQGVPVREVFVFLFITGIAVMVSAFINLMQPYVFSEMIGIAPERQGRLAGQLMTVQQAVVLVCVSFAGALADKIGRKALLVFALTGYSLAAVAYPLAGGVVTLFVIRFFFGIASSTHTASGPPKFYDYVDNGSRGKFMALVMIFYGLINILMVGVIGGALPGWLNAAGYDVAQAGTFALWLCGAVGFGAAIVTALFLLPDRPEGPPPGTVRAPLMARATSGFRDLTRNFGRILGYTRTNRRFGVLLLTSFVVRTDEAVVGSFFALWITLRGAQEGVSTTEALAIAGTVMALMRVSSFVVPPILGPILDKVDRLFIYILSLVLVGAAFLCAPLVDSVTGWGIFILALFIGHAESTQTIAQQALFGEEAPADLRGTAYGLLAFFGTVSVVVVSFVAGYLFDIIGLTAPFVMIGVLHMIFSVAALAYLGVSRRRGGAETAVEDGAASVGVSG</sequence>
<feature type="transmembrane region" description="Helical" evidence="5">
    <location>
        <begin position="267"/>
        <end position="292"/>
    </location>
</feature>
<feature type="transmembrane region" description="Helical" evidence="5">
    <location>
        <begin position="160"/>
        <end position="180"/>
    </location>
</feature>
<dbReference type="PANTHER" id="PTHR23524:SF1">
    <property type="entry name" value="MRH DOMAIN-CONTAINING PROTEIN-RELATED"/>
    <property type="match status" value="1"/>
</dbReference>
<evidence type="ECO:0000256" key="4">
    <source>
        <dbReference type="ARBA" id="ARBA00023136"/>
    </source>
</evidence>
<evidence type="ECO:0000256" key="3">
    <source>
        <dbReference type="ARBA" id="ARBA00022989"/>
    </source>
</evidence>
<dbReference type="PROSITE" id="PS50850">
    <property type="entry name" value="MFS"/>
    <property type="match status" value="1"/>
</dbReference>
<feature type="transmembrane region" description="Helical" evidence="5">
    <location>
        <begin position="304"/>
        <end position="329"/>
    </location>
</feature>
<feature type="transmembrane region" description="Helical" evidence="5">
    <location>
        <begin position="336"/>
        <end position="356"/>
    </location>
</feature>
<dbReference type="RefSeq" id="WP_243800647.1">
    <property type="nucleotide sequence ID" value="NZ_JALHAT010000021.1"/>
</dbReference>
<dbReference type="Proteomes" id="UP001162802">
    <property type="component" value="Unassembled WGS sequence"/>
</dbReference>
<keyword evidence="3 5" id="KW-1133">Transmembrane helix</keyword>
<accession>A0ABT0AE90</accession>
<feature type="transmembrane region" description="Helical" evidence="5">
    <location>
        <begin position="32"/>
        <end position="51"/>
    </location>
</feature>